<keyword evidence="5" id="KW-1185">Reference proteome</keyword>
<feature type="compositionally biased region" description="Gly residues" evidence="1">
    <location>
        <begin position="182"/>
        <end position="216"/>
    </location>
</feature>
<dbReference type="Pfam" id="PF17898">
    <property type="entry name" value="GerD"/>
    <property type="match status" value="1"/>
</dbReference>
<gene>
    <name evidence="4" type="ORF">H8S33_17615</name>
</gene>
<protein>
    <submittedName>
        <fullName evidence="4">Spore gernimation protein GerD</fullName>
    </submittedName>
</protein>
<proteinExistence type="predicted"/>
<evidence type="ECO:0000313" key="4">
    <source>
        <dbReference type="EMBL" id="MBC5638595.1"/>
    </source>
</evidence>
<sequence length="216" mass="23614">MLRVVYLPLISGLLLLMSACGGEAAPKETDYDTTKKMIVDILQTEDGKKALGEILADEEMQKQLVIDSTTVKQAIDETLSSEKGGEMWKKLFEDPKFVETFYKSIEEDQKKLMKDLMNDSEYQKQMMDLLQNPEMTEQQIQTLKSQQFRAHLEETIQQTLESPIFQARIQEILLKAAEEQSKGGGQGGGNQSGEQGGPGGGNQSGGGSSGSGGGAE</sequence>
<comment type="caution">
    <text evidence="4">The sequence shown here is derived from an EMBL/GenBank/DDBJ whole genome shotgun (WGS) entry which is preliminary data.</text>
</comment>
<dbReference type="RefSeq" id="WP_186871294.1">
    <property type="nucleotide sequence ID" value="NZ_JACOOL010000017.1"/>
</dbReference>
<name>A0A923L8Q3_9BACI</name>
<feature type="domain" description="Spore germination GerD central core" evidence="3">
    <location>
        <begin position="64"/>
        <end position="177"/>
    </location>
</feature>
<evidence type="ECO:0000256" key="1">
    <source>
        <dbReference type="SAM" id="MobiDB-lite"/>
    </source>
</evidence>
<dbReference type="PROSITE" id="PS51257">
    <property type="entry name" value="PROKAR_LIPOPROTEIN"/>
    <property type="match status" value="1"/>
</dbReference>
<feature type="signal peptide" evidence="2">
    <location>
        <begin position="1"/>
        <end position="24"/>
    </location>
</feature>
<feature type="region of interest" description="Disordered" evidence="1">
    <location>
        <begin position="177"/>
        <end position="216"/>
    </location>
</feature>
<dbReference type="EMBL" id="JACOOL010000017">
    <property type="protein sequence ID" value="MBC5638595.1"/>
    <property type="molecule type" value="Genomic_DNA"/>
</dbReference>
<keyword evidence="2" id="KW-0732">Signal</keyword>
<accession>A0A923L8Q3</accession>
<dbReference type="Proteomes" id="UP000637359">
    <property type="component" value="Unassembled WGS sequence"/>
</dbReference>
<dbReference type="AlphaFoldDB" id="A0A923L8Q3"/>
<dbReference type="NCBIfam" id="NF040801">
    <property type="entry name" value="spore_GerD"/>
    <property type="match status" value="1"/>
</dbReference>
<organism evidence="4 5">
    <name type="scientific">Ornithinibacillus hominis</name>
    <dbReference type="NCBI Taxonomy" id="2763055"/>
    <lineage>
        <taxon>Bacteria</taxon>
        <taxon>Bacillati</taxon>
        <taxon>Bacillota</taxon>
        <taxon>Bacilli</taxon>
        <taxon>Bacillales</taxon>
        <taxon>Bacillaceae</taxon>
        <taxon>Ornithinibacillus</taxon>
    </lineage>
</organism>
<evidence type="ECO:0000259" key="3">
    <source>
        <dbReference type="Pfam" id="PF17898"/>
    </source>
</evidence>
<evidence type="ECO:0000313" key="5">
    <source>
        <dbReference type="Proteomes" id="UP000637359"/>
    </source>
</evidence>
<feature type="chain" id="PRO_5037632713" evidence="2">
    <location>
        <begin position="25"/>
        <end position="216"/>
    </location>
</feature>
<evidence type="ECO:0000256" key="2">
    <source>
        <dbReference type="SAM" id="SignalP"/>
    </source>
</evidence>
<reference evidence="4" key="1">
    <citation type="submission" date="2020-08" db="EMBL/GenBank/DDBJ databases">
        <title>Genome public.</title>
        <authorList>
            <person name="Liu C."/>
            <person name="Sun Q."/>
        </authorList>
    </citation>
    <scope>NUCLEOTIDE SEQUENCE</scope>
    <source>
        <strain evidence="4">BX22</strain>
    </source>
</reference>
<dbReference type="InterPro" id="IPR041262">
    <property type="entry name" value="GerD_central"/>
</dbReference>